<keyword evidence="2" id="KW-0732">Signal</keyword>
<evidence type="ECO:0000313" key="4">
    <source>
        <dbReference type="Proteomes" id="UP001497516"/>
    </source>
</evidence>
<protein>
    <recommendedName>
        <fullName evidence="5">Secreted protein</fullName>
    </recommendedName>
</protein>
<feature type="signal peptide" evidence="2">
    <location>
        <begin position="1"/>
        <end position="18"/>
    </location>
</feature>
<dbReference type="Proteomes" id="UP001497516">
    <property type="component" value="Chromosome 10"/>
</dbReference>
<evidence type="ECO:0008006" key="5">
    <source>
        <dbReference type="Google" id="ProtNLM"/>
    </source>
</evidence>
<feature type="chain" id="PRO_5043315139" description="Secreted protein" evidence="2">
    <location>
        <begin position="19"/>
        <end position="73"/>
    </location>
</feature>
<evidence type="ECO:0000313" key="3">
    <source>
        <dbReference type="EMBL" id="CAL1360713.1"/>
    </source>
</evidence>
<accession>A0AAV2CXY8</accession>
<keyword evidence="4" id="KW-1185">Reference proteome</keyword>
<reference evidence="3 4" key="1">
    <citation type="submission" date="2024-04" db="EMBL/GenBank/DDBJ databases">
        <authorList>
            <person name="Fracassetti M."/>
        </authorList>
    </citation>
    <scope>NUCLEOTIDE SEQUENCE [LARGE SCALE GENOMIC DNA]</scope>
</reference>
<proteinExistence type="predicted"/>
<dbReference type="AlphaFoldDB" id="A0AAV2CXY8"/>
<dbReference type="EMBL" id="OZ034814">
    <property type="protein sequence ID" value="CAL1360713.1"/>
    <property type="molecule type" value="Genomic_DNA"/>
</dbReference>
<name>A0AAV2CXY8_9ROSI</name>
<sequence length="73" mass="7907">MAAERVFLSLSLAEETLAVTVLFRSTVAEIWCSATVRSFEAIDSGEISGIPPPPRSGAPLSVPRPRPSIRRKQ</sequence>
<organism evidence="3 4">
    <name type="scientific">Linum trigynum</name>
    <dbReference type="NCBI Taxonomy" id="586398"/>
    <lineage>
        <taxon>Eukaryota</taxon>
        <taxon>Viridiplantae</taxon>
        <taxon>Streptophyta</taxon>
        <taxon>Embryophyta</taxon>
        <taxon>Tracheophyta</taxon>
        <taxon>Spermatophyta</taxon>
        <taxon>Magnoliopsida</taxon>
        <taxon>eudicotyledons</taxon>
        <taxon>Gunneridae</taxon>
        <taxon>Pentapetalae</taxon>
        <taxon>rosids</taxon>
        <taxon>fabids</taxon>
        <taxon>Malpighiales</taxon>
        <taxon>Linaceae</taxon>
        <taxon>Linum</taxon>
    </lineage>
</organism>
<feature type="region of interest" description="Disordered" evidence="1">
    <location>
        <begin position="47"/>
        <end position="73"/>
    </location>
</feature>
<gene>
    <name evidence="3" type="ORF">LTRI10_LOCUS8129</name>
</gene>
<feature type="compositionally biased region" description="Pro residues" evidence="1">
    <location>
        <begin position="50"/>
        <end position="66"/>
    </location>
</feature>
<evidence type="ECO:0000256" key="1">
    <source>
        <dbReference type="SAM" id="MobiDB-lite"/>
    </source>
</evidence>
<evidence type="ECO:0000256" key="2">
    <source>
        <dbReference type="SAM" id="SignalP"/>
    </source>
</evidence>